<feature type="transmembrane region" description="Helical" evidence="1">
    <location>
        <begin position="28"/>
        <end position="52"/>
    </location>
</feature>
<accession>A0A653A8N1</accession>
<gene>
    <name evidence="2" type="ORF">TRIP_B330440</name>
</gene>
<evidence type="ECO:0008006" key="3">
    <source>
        <dbReference type="Google" id="ProtNLM"/>
    </source>
</evidence>
<evidence type="ECO:0000313" key="2">
    <source>
        <dbReference type="EMBL" id="VBB44324.1"/>
    </source>
</evidence>
<evidence type="ECO:0000256" key="1">
    <source>
        <dbReference type="SAM" id="Phobius"/>
    </source>
</evidence>
<organism evidence="2">
    <name type="scientific">Uncultured Desulfatiglans sp</name>
    <dbReference type="NCBI Taxonomy" id="1748965"/>
    <lineage>
        <taxon>Bacteria</taxon>
        <taxon>Pseudomonadati</taxon>
        <taxon>Thermodesulfobacteriota</taxon>
        <taxon>Desulfobacteria</taxon>
        <taxon>Desulfatiglandales</taxon>
        <taxon>Desulfatiglandaceae</taxon>
        <taxon>Desulfatiglans</taxon>
        <taxon>environmental samples</taxon>
    </lineage>
</organism>
<protein>
    <recommendedName>
        <fullName evidence="3">ATP synthase protein I</fullName>
    </recommendedName>
</protein>
<keyword evidence="1" id="KW-0812">Transmembrane</keyword>
<keyword evidence="1" id="KW-0472">Membrane</keyword>
<sequence length="96" mass="10787">MPWLRAAPKLGERPIFNIKKHGKWVDDVALVSQVGLTIAGSILFCFAIGYYLDKWLHTKGLFITIFILLGIAGGGYTAYRQIMEVTRDTDKQNKDA</sequence>
<proteinExistence type="predicted"/>
<feature type="transmembrane region" description="Helical" evidence="1">
    <location>
        <begin position="58"/>
        <end position="79"/>
    </location>
</feature>
<name>A0A653A8N1_UNCDX</name>
<dbReference type="Pfam" id="PF09527">
    <property type="entry name" value="ATPase_gene1"/>
    <property type="match status" value="1"/>
</dbReference>
<reference evidence="2" key="1">
    <citation type="submission" date="2018-07" db="EMBL/GenBank/DDBJ databases">
        <authorList>
            <consortium name="Genoscope - CEA"/>
            <person name="William W."/>
        </authorList>
    </citation>
    <scope>NUCLEOTIDE SEQUENCE</scope>
    <source>
        <strain evidence="2">IK1</strain>
    </source>
</reference>
<dbReference type="InterPro" id="IPR032820">
    <property type="entry name" value="ATPase_put"/>
</dbReference>
<dbReference type="EMBL" id="UPXX01000027">
    <property type="protein sequence ID" value="VBB44324.1"/>
    <property type="molecule type" value="Genomic_DNA"/>
</dbReference>
<keyword evidence="1" id="KW-1133">Transmembrane helix</keyword>
<dbReference type="AlphaFoldDB" id="A0A653A8N1"/>